<comment type="subcellular location">
    <subcellularLocation>
        <location evidence="1">Endomembrane system</location>
    </subcellularLocation>
</comment>
<keyword evidence="8" id="KW-1185">Reference proteome</keyword>
<dbReference type="GO" id="GO:0012505">
    <property type="term" value="C:endomembrane system"/>
    <property type="evidence" value="ECO:0007669"/>
    <property type="project" value="UniProtKB-SubCell"/>
</dbReference>
<dbReference type="KEGG" id="dbk:DGMP_14720"/>
<dbReference type="Pfam" id="PF04286">
    <property type="entry name" value="DUF445"/>
    <property type="match status" value="1"/>
</dbReference>
<dbReference type="RefSeq" id="WP_228856874.1">
    <property type="nucleotide sequence ID" value="NZ_AP024086.1"/>
</dbReference>
<gene>
    <name evidence="7" type="ORF">DGMP_14720</name>
</gene>
<keyword evidence="3 6" id="KW-0812">Transmembrane</keyword>
<proteinExistence type="inferred from homology"/>
<evidence type="ECO:0000256" key="2">
    <source>
        <dbReference type="ARBA" id="ARBA00008053"/>
    </source>
</evidence>
<accession>A0A8D5FM64</accession>
<name>A0A8D5FM64_9BACT</name>
<dbReference type="AlphaFoldDB" id="A0A8D5FM64"/>
<sequence>MASLPPEFLPYIKFATPPVIGAIIGYVTNRVAIKMLFRPLKAWKVMGIRVPMTPGVIPSKRFELARNMGEVVGDHLLTGKEIGEGLQQEVFQDKLFHLIDNRIQSVLDKDLGSLPSIIPSNFKIYFDLGSRAGLFKIKTGIQSFLAGEEFAALIQNNFDEVLETILNKELGSLVSIDSREAGYHLVELNLKKMFSSRDMEQWLDDFVHQKVYTILQREKSIADILPASVHELILTLIEKQSPAILVKLSTLIAEPEVRDNIIKGVCNGVDKFIDSLGSMADMVRGFLKMEMVEEKVREYLVEKNDDIIAWLQSEKVQRKVAEALAERSSDFMAKPIVSYIKTEDQAVIDDFCRELSRQILLLLNDQDVVSVISGMIRSNFETFIDSGNIALREFIEELFGKHHLDSGRKWMKDELLLFFRSERVSTAVDSIIDNLAGQLLNKKIGKLSRIIPAIVKTAISKTLQRFASSMLASEVPGLVQTLNIRNIVTEKVNSLDLLKLEGLLLTIMEEQFKYINLFGALLGFLIGCLNLFFIYGL</sequence>
<evidence type="ECO:0000313" key="8">
    <source>
        <dbReference type="Proteomes" id="UP000826725"/>
    </source>
</evidence>
<feature type="transmembrane region" description="Helical" evidence="6">
    <location>
        <begin position="514"/>
        <end position="535"/>
    </location>
</feature>
<dbReference type="PANTHER" id="PTHR35791:SF1">
    <property type="entry name" value="UPF0754 MEMBRANE PROTEIN YHEB"/>
    <property type="match status" value="1"/>
</dbReference>
<protein>
    <recommendedName>
        <fullName evidence="9">DUF445 domain-containing protein</fullName>
    </recommendedName>
</protein>
<evidence type="ECO:0008006" key="9">
    <source>
        <dbReference type="Google" id="ProtNLM"/>
    </source>
</evidence>
<evidence type="ECO:0000256" key="3">
    <source>
        <dbReference type="ARBA" id="ARBA00022692"/>
    </source>
</evidence>
<dbReference type="PANTHER" id="PTHR35791">
    <property type="entry name" value="UPF0754 MEMBRANE PROTEIN YHEB"/>
    <property type="match status" value="1"/>
</dbReference>
<evidence type="ECO:0000256" key="4">
    <source>
        <dbReference type="ARBA" id="ARBA00022989"/>
    </source>
</evidence>
<evidence type="ECO:0000256" key="1">
    <source>
        <dbReference type="ARBA" id="ARBA00004308"/>
    </source>
</evidence>
<keyword evidence="5 6" id="KW-0472">Membrane</keyword>
<evidence type="ECO:0000256" key="6">
    <source>
        <dbReference type="SAM" id="Phobius"/>
    </source>
</evidence>
<organism evidence="7 8">
    <name type="scientific">Desulfomarina profundi</name>
    <dbReference type="NCBI Taxonomy" id="2772557"/>
    <lineage>
        <taxon>Bacteria</taxon>
        <taxon>Pseudomonadati</taxon>
        <taxon>Thermodesulfobacteriota</taxon>
        <taxon>Desulfobulbia</taxon>
        <taxon>Desulfobulbales</taxon>
        <taxon>Desulfobulbaceae</taxon>
        <taxon>Desulfomarina</taxon>
    </lineage>
</organism>
<evidence type="ECO:0000313" key="7">
    <source>
        <dbReference type="EMBL" id="BCL60779.1"/>
    </source>
</evidence>
<dbReference type="Proteomes" id="UP000826725">
    <property type="component" value="Chromosome"/>
</dbReference>
<keyword evidence="4 6" id="KW-1133">Transmembrane helix</keyword>
<comment type="similarity">
    <text evidence="2">Belongs to the UPF0754 family.</text>
</comment>
<dbReference type="InterPro" id="IPR007383">
    <property type="entry name" value="DUF445"/>
</dbReference>
<dbReference type="EMBL" id="AP024086">
    <property type="protein sequence ID" value="BCL60779.1"/>
    <property type="molecule type" value="Genomic_DNA"/>
</dbReference>
<evidence type="ECO:0000256" key="5">
    <source>
        <dbReference type="ARBA" id="ARBA00023136"/>
    </source>
</evidence>
<reference evidence="7" key="1">
    <citation type="submission" date="2020-09" db="EMBL/GenBank/DDBJ databases">
        <title>Desulfogranum mesoprofundum gen. nov., sp. nov., a novel mesophilic, sulfate-reducing chemolithoautotroph isolated from a deep-sea hydrothermal vent chimney in the Suiyo Seamount.</title>
        <authorList>
            <person name="Hashimoto Y."/>
            <person name="Nakagawa S."/>
        </authorList>
    </citation>
    <scope>NUCLEOTIDE SEQUENCE</scope>
    <source>
        <strain evidence="7">KT2</strain>
    </source>
</reference>